<dbReference type="SMART" id="SM00267">
    <property type="entry name" value="GGDEF"/>
    <property type="match status" value="1"/>
</dbReference>
<dbReference type="Gene3D" id="3.30.70.270">
    <property type="match status" value="1"/>
</dbReference>
<feature type="compositionally biased region" description="Basic and acidic residues" evidence="1">
    <location>
        <begin position="507"/>
        <end position="516"/>
    </location>
</feature>
<keyword evidence="6" id="KW-1185">Reference proteome</keyword>
<dbReference type="PROSITE" id="PS50112">
    <property type="entry name" value="PAS"/>
    <property type="match status" value="1"/>
</dbReference>
<dbReference type="CDD" id="cd01949">
    <property type="entry name" value="GGDEF"/>
    <property type="match status" value="1"/>
</dbReference>
<keyword evidence="2" id="KW-0812">Transmembrane</keyword>
<evidence type="ECO:0000313" key="5">
    <source>
        <dbReference type="EMBL" id="GLT16998.1"/>
    </source>
</evidence>
<dbReference type="Pfam" id="PF00989">
    <property type="entry name" value="PAS"/>
    <property type="match status" value="1"/>
</dbReference>
<accession>A0ABQ6EUY9</accession>
<dbReference type="PANTHER" id="PTHR46663">
    <property type="entry name" value="DIGUANYLATE CYCLASE DGCT-RELATED"/>
    <property type="match status" value="1"/>
</dbReference>
<evidence type="ECO:0000256" key="1">
    <source>
        <dbReference type="SAM" id="MobiDB-lite"/>
    </source>
</evidence>
<evidence type="ECO:0008006" key="7">
    <source>
        <dbReference type="Google" id="ProtNLM"/>
    </source>
</evidence>
<name>A0ABQ6EUY9_9VIBR</name>
<dbReference type="InterPro" id="IPR000160">
    <property type="entry name" value="GGDEF_dom"/>
</dbReference>
<sequence length="516" mass="59608">MYNNVQDLHKSYTYIVLTVIIANLLLGGYVLFKTHTLSVLKQQLSENYVNQIQISQTLAMLQTDMGYLGFIHHFKNYVIRRDDQYFQEAKQSYRNVKQHIQKLYFLVSDVAFLKDISIVESTADEYYEKLLMAKEKGTRLSTAELDKLVKVDDIPALNAILRTHHKVLPEVNRILDVTEDQVSKLTASMWIFNIFLVPIVFFSTWFILRVVRKTNVYAEELGEIFNLSPDGILYIDNEGNILGANKMVSEIFEYTNKELKRLKVEDLIDPNIKDKHIQLRHQFQSQQQSRVMTDRKQRIQGKTKSQIDVEVQIAISSTIVDDKPRTICVIRDMREHNELKETAELDYLTSLYNRRSIDKIVFNEITRADRQKSPVSLILIDLDNFKQVNDEKGHDAGDQVLSQVARFLQEHTRNYDSVCRWGGDEFVIVSPGMSEKDVTNYANRLIESFQRSPVSDGLMNFSIGISTHTPKNPYDADSLFRHADQALYHSKNAGKGQATHINDMDQSEVKSKPVNL</sequence>
<dbReference type="InterPro" id="IPR052163">
    <property type="entry name" value="DGC-Regulatory_Protein"/>
</dbReference>
<feature type="region of interest" description="Disordered" evidence="1">
    <location>
        <begin position="493"/>
        <end position="516"/>
    </location>
</feature>
<evidence type="ECO:0000259" key="4">
    <source>
        <dbReference type="PROSITE" id="PS50887"/>
    </source>
</evidence>
<feature type="domain" description="GGDEF" evidence="4">
    <location>
        <begin position="373"/>
        <end position="503"/>
    </location>
</feature>
<evidence type="ECO:0000313" key="6">
    <source>
        <dbReference type="Proteomes" id="UP001157138"/>
    </source>
</evidence>
<dbReference type="Pfam" id="PF00990">
    <property type="entry name" value="GGDEF"/>
    <property type="match status" value="1"/>
</dbReference>
<protein>
    <recommendedName>
        <fullName evidence="7">Diguanylate cyclase</fullName>
    </recommendedName>
</protein>
<dbReference type="InterPro" id="IPR000014">
    <property type="entry name" value="PAS"/>
</dbReference>
<dbReference type="PROSITE" id="PS50887">
    <property type="entry name" value="GGDEF"/>
    <property type="match status" value="1"/>
</dbReference>
<evidence type="ECO:0000256" key="2">
    <source>
        <dbReference type="SAM" id="Phobius"/>
    </source>
</evidence>
<feature type="transmembrane region" description="Helical" evidence="2">
    <location>
        <begin position="190"/>
        <end position="208"/>
    </location>
</feature>
<dbReference type="InterPro" id="IPR035965">
    <property type="entry name" value="PAS-like_dom_sf"/>
</dbReference>
<reference evidence="6" key="1">
    <citation type="journal article" date="2019" name="Int. J. Syst. Evol. Microbiol.">
        <title>The Global Catalogue of Microorganisms (GCM) 10K type strain sequencing project: providing services to taxonomists for standard genome sequencing and annotation.</title>
        <authorList>
            <consortium name="The Broad Institute Genomics Platform"/>
            <consortium name="The Broad Institute Genome Sequencing Center for Infectious Disease"/>
            <person name="Wu L."/>
            <person name="Ma J."/>
        </authorList>
    </citation>
    <scope>NUCLEOTIDE SEQUENCE [LARGE SCALE GENOMIC DNA]</scope>
    <source>
        <strain evidence="6">NBRC 108723</strain>
    </source>
</reference>
<dbReference type="SUPFAM" id="SSF55785">
    <property type="entry name" value="PYP-like sensor domain (PAS domain)"/>
    <property type="match status" value="1"/>
</dbReference>
<dbReference type="CDD" id="cd00130">
    <property type="entry name" value="PAS"/>
    <property type="match status" value="1"/>
</dbReference>
<proteinExistence type="predicted"/>
<dbReference type="SMART" id="SM00091">
    <property type="entry name" value="PAS"/>
    <property type="match status" value="1"/>
</dbReference>
<feature type="transmembrane region" description="Helical" evidence="2">
    <location>
        <begin position="12"/>
        <end position="32"/>
    </location>
</feature>
<dbReference type="Gene3D" id="3.30.450.20">
    <property type="entry name" value="PAS domain"/>
    <property type="match status" value="1"/>
</dbReference>
<dbReference type="NCBIfam" id="TIGR00254">
    <property type="entry name" value="GGDEF"/>
    <property type="match status" value="1"/>
</dbReference>
<dbReference type="InterPro" id="IPR043128">
    <property type="entry name" value="Rev_trsase/Diguanyl_cyclase"/>
</dbReference>
<dbReference type="EMBL" id="BSPW01000018">
    <property type="protein sequence ID" value="GLT16998.1"/>
    <property type="molecule type" value="Genomic_DNA"/>
</dbReference>
<dbReference type="InterPro" id="IPR013767">
    <property type="entry name" value="PAS_fold"/>
</dbReference>
<comment type="caution">
    <text evidence="5">The sequence shown here is derived from an EMBL/GenBank/DDBJ whole genome shotgun (WGS) entry which is preliminary data.</text>
</comment>
<keyword evidence="2" id="KW-0472">Membrane</keyword>
<evidence type="ECO:0000259" key="3">
    <source>
        <dbReference type="PROSITE" id="PS50112"/>
    </source>
</evidence>
<feature type="domain" description="PAS" evidence="3">
    <location>
        <begin position="217"/>
        <end position="271"/>
    </location>
</feature>
<gene>
    <name evidence="5" type="ORF">GCM10007938_07750</name>
</gene>
<dbReference type="NCBIfam" id="TIGR00229">
    <property type="entry name" value="sensory_box"/>
    <property type="match status" value="1"/>
</dbReference>
<dbReference type="Proteomes" id="UP001157138">
    <property type="component" value="Unassembled WGS sequence"/>
</dbReference>
<organism evidence="5 6">
    <name type="scientific">Vibrio zhanjiangensis</name>
    <dbReference type="NCBI Taxonomy" id="1046128"/>
    <lineage>
        <taxon>Bacteria</taxon>
        <taxon>Pseudomonadati</taxon>
        <taxon>Pseudomonadota</taxon>
        <taxon>Gammaproteobacteria</taxon>
        <taxon>Vibrionales</taxon>
        <taxon>Vibrionaceae</taxon>
        <taxon>Vibrio</taxon>
    </lineage>
</organism>
<dbReference type="SUPFAM" id="SSF55073">
    <property type="entry name" value="Nucleotide cyclase"/>
    <property type="match status" value="1"/>
</dbReference>
<dbReference type="PANTHER" id="PTHR46663:SF4">
    <property type="entry name" value="DIGUANYLATE CYCLASE DGCT-RELATED"/>
    <property type="match status" value="1"/>
</dbReference>
<dbReference type="RefSeq" id="WP_284190921.1">
    <property type="nucleotide sequence ID" value="NZ_BSPW01000018.1"/>
</dbReference>
<keyword evidence="2" id="KW-1133">Transmembrane helix</keyword>
<dbReference type="InterPro" id="IPR029787">
    <property type="entry name" value="Nucleotide_cyclase"/>
</dbReference>